<keyword evidence="3 5" id="KW-1133">Transmembrane helix</keyword>
<dbReference type="PANTHER" id="PTHR31851">
    <property type="entry name" value="FE(2+)/MN(2+) TRANSPORTER PCL1"/>
    <property type="match status" value="1"/>
</dbReference>
<protein>
    <submittedName>
        <fullName evidence="6">VIT1/CCC1 transporter family protein</fullName>
    </submittedName>
</protein>
<proteinExistence type="predicted"/>
<comment type="subcellular location">
    <subcellularLocation>
        <location evidence="1">Endomembrane system</location>
        <topology evidence="1">Multi-pass membrane protein</topology>
    </subcellularLocation>
</comment>
<sequence>MRSAQVRRWRRYLAEERLEADTYRTLAREAVGEERDILLRLSQAEERHEAHWLGLLGADALPAPKASLPTRLLSFLTRHFGSVFVLATMQRSEDRTRYDRDAEVPEAMAADEHIHSEVVRGLAQRQRTAMSGSFRAAVFGANDGLVSTCALILGVLGTGTSKETVIAAGIAGLLAGALSMGAGEYISVTSQRELLEASDPAPQASEVLDKLDMDANELALVYRARGASPDEAEERAASVFAEIQRGQQVSIGGERTSFDEVGTGMRAAASSFVSFAAGAAVPVVPFLLPVGVFPAAVVSCVLVGLCLLVTGGIVGLLSGTNPALRAVRQVAIGYGAAAVTFGLGWLIGA</sequence>
<evidence type="ECO:0000313" key="6">
    <source>
        <dbReference type="EMBL" id="MBD3689811.1"/>
    </source>
</evidence>
<dbReference type="CDD" id="cd02433">
    <property type="entry name" value="Nodulin-21_like_2"/>
    <property type="match status" value="1"/>
</dbReference>
<reference evidence="6 7" key="1">
    <citation type="submission" date="2020-08" db="EMBL/GenBank/DDBJ databases">
        <title>Winkia gen. nov., sp. nov., isolated from faeces of the Anser albifrons in China.</title>
        <authorList>
            <person name="Liu Q."/>
        </authorList>
    </citation>
    <scope>NUCLEOTIDE SEQUENCE [LARGE SCALE GENOMIC DNA]</scope>
    <source>
        <strain evidence="6 7">C62</strain>
    </source>
</reference>
<evidence type="ECO:0000256" key="5">
    <source>
        <dbReference type="SAM" id="Phobius"/>
    </source>
</evidence>
<dbReference type="GO" id="GO:0012505">
    <property type="term" value="C:endomembrane system"/>
    <property type="evidence" value="ECO:0007669"/>
    <property type="project" value="UniProtKB-SubCell"/>
</dbReference>
<dbReference type="EMBL" id="JACRUO010000001">
    <property type="protein sequence ID" value="MBD3689811.1"/>
    <property type="molecule type" value="Genomic_DNA"/>
</dbReference>
<evidence type="ECO:0000313" key="7">
    <source>
        <dbReference type="Proteomes" id="UP000627538"/>
    </source>
</evidence>
<dbReference type="InterPro" id="IPR039376">
    <property type="entry name" value="Ferritin_CCC1_N"/>
</dbReference>
<feature type="transmembrane region" description="Helical" evidence="5">
    <location>
        <begin position="330"/>
        <end position="348"/>
    </location>
</feature>
<feature type="transmembrane region" description="Helical" evidence="5">
    <location>
        <begin position="134"/>
        <end position="159"/>
    </location>
</feature>
<accession>A0A8I0KNZ4</accession>
<dbReference type="GO" id="GO:0005384">
    <property type="term" value="F:manganese ion transmembrane transporter activity"/>
    <property type="evidence" value="ECO:0007669"/>
    <property type="project" value="InterPro"/>
</dbReference>
<dbReference type="InterPro" id="IPR008217">
    <property type="entry name" value="Ccc1_fam"/>
</dbReference>
<dbReference type="AlphaFoldDB" id="A0A8I0KNZ4"/>
<organism evidence="6 7">
    <name type="scientific">Nanchangia anserum</name>
    <dbReference type="NCBI Taxonomy" id="2692125"/>
    <lineage>
        <taxon>Bacteria</taxon>
        <taxon>Bacillati</taxon>
        <taxon>Actinomycetota</taxon>
        <taxon>Actinomycetes</taxon>
        <taxon>Actinomycetales</taxon>
        <taxon>Actinomycetaceae</taxon>
        <taxon>Nanchangia</taxon>
    </lineage>
</organism>
<keyword evidence="2 5" id="KW-0812">Transmembrane</keyword>
<feature type="transmembrane region" description="Helical" evidence="5">
    <location>
        <begin position="165"/>
        <end position="186"/>
    </location>
</feature>
<gene>
    <name evidence="6" type="ORF">H8R10_06165</name>
</gene>
<keyword evidence="7" id="KW-1185">Reference proteome</keyword>
<evidence type="ECO:0000256" key="4">
    <source>
        <dbReference type="ARBA" id="ARBA00023136"/>
    </source>
</evidence>
<evidence type="ECO:0000256" key="1">
    <source>
        <dbReference type="ARBA" id="ARBA00004127"/>
    </source>
</evidence>
<dbReference type="Proteomes" id="UP000627538">
    <property type="component" value="Unassembled WGS sequence"/>
</dbReference>
<dbReference type="CDD" id="cd01044">
    <property type="entry name" value="Ferritin_CCC1_N"/>
    <property type="match status" value="1"/>
</dbReference>
<evidence type="ECO:0000256" key="2">
    <source>
        <dbReference type="ARBA" id="ARBA00022692"/>
    </source>
</evidence>
<dbReference type="Pfam" id="PF01988">
    <property type="entry name" value="VIT1"/>
    <property type="match status" value="1"/>
</dbReference>
<feature type="transmembrane region" description="Helical" evidence="5">
    <location>
        <begin position="267"/>
        <end position="288"/>
    </location>
</feature>
<keyword evidence="4 5" id="KW-0472">Membrane</keyword>
<name>A0A8I0KNZ4_9ACTO</name>
<dbReference type="GO" id="GO:0030026">
    <property type="term" value="P:intracellular manganese ion homeostasis"/>
    <property type="evidence" value="ECO:0007669"/>
    <property type="project" value="InterPro"/>
</dbReference>
<feature type="transmembrane region" description="Helical" evidence="5">
    <location>
        <begin position="294"/>
        <end position="318"/>
    </location>
</feature>
<comment type="caution">
    <text evidence="6">The sequence shown here is derived from an EMBL/GenBank/DDBJ whole genome shotgun (WGS) entry which is preliminary data.</text>
</comment>
<evidence type="ECO:0000256" key="3">
    <source>
        <dbReference type="ARBA" id="ARBA00022989"/>
    </source>
</evidence>
<dbReference type="RefSeq" id="WP_191071833.1">
    <property type="nucleotide sequence ID" value="NZ_JACRUO010000001.1"/>
</dbReference>